<reference evidence="2 3" key="1">
    <citation type="journal article" date="2014" name="Int. J. Syst. Evol. Microbiol.">
        <title>Complete genome sequence of Corynebacterium casei LMG S-19264T (=DSM 44701T), isolated from a smear-ripened cheese.</title>
        <authorList>
            <consortium name="US DOE Joint Genome Institute (JGI-PGF)"/>
            <person name="Walter F."/>
            <person name="Albersmeier A."/>
            <person name="Kalinowski J."/>
            <person name="Ruckert C."/>
        </authorList>
    </citation>
    <scope>NUCLEOTIDE SEQUENCE [LARGE SCALE GENOMIC DNA]</scope>
    <source>
        <strain evidence="2 3">CGMCC 1.9161</strain>
    </source>
</reference>
<dbReference type="InterPro" id="IPR038255">
    <property type="entry name" value="PBS_linker_sf"/>
</dbReference>
<accession>A0A917QD48</accession>
<feature type="domain" description="DUF4214" evidence="1">
    <location>
        <begin position="227"/>
        <end position="295"/>
    </location>
</feature>
<protein>
    <recommendedName>
        <fullName evidence="1">DUF4214 domain-containing protein</fullName>
    </recommendedName>
</protein>
<dbReference type="EMBL" id="BMMF01000009">
    <property type="protein sequence ID" value="GGK42107.1"/>
    <property type="molecule type" value="Genomic_DNA"/>
</dbReference>
<dbReference type="AlphaFoldDB" id="A0A917QD48"/>
<name>A0A917QD48_9HYPH</name>
<dbReference type="Proteomes" id="UP000600449">
    <property type="component" value="Unassembled WGS sequence"/>
</dbReference>
<evidence type="ECO:0000259" key="1">
    <source>
        <dbReference type="Pfam" id="PF13946"/>
    </source>
</evidence>
<organism evidence="2 3">
    <name type="scientific">Salinarimonas ramus</name>
    <dbReference type="NCBI Taxonomy" id="690164"/>
    <lineage>
        <taxon>Bacteria</taxon>
        <taxon>Pseudomonadati</taxon>
        <taxon>Pseudomonadota</taxon>
        <taxon>Alphaproteobacteria</taxon>
        <taxon>Hyphomicrobiales</taxon>
        <taxon>Salinarimonadaceae</taxon>
        <taxon>Salinarimonas</taxon>
    </lineage>
</organism>
<keyword evidence="3" id="KW-1185">Reference proteome</keyword>
<dbReference type="Pfam" id="PF13946">
    <property type="entry name" value="DUF4214"/>
    <property type="match status" value="1"/>
</dbReference>
<gene>
    <name evidence="2" type="ORF">GCM10011322_31530</name>
</gene>
<comment type="caution">
    <text evidence="2">The sequence shown here is derived from an EMBL/GenBank/DDBJ whole genome shotgun (WGS) entry which is preliminary data.</text>
</comment>
<dbReference type="Gene3D" id="1.10.3130.20">
    <property type="entry name" value="Phycobilisome linker domain"/>
    <property type="match status" value="1"/>
</dbReference>
<proteinExistence type="predicted"/>
<sequence length="308" mass="32710">MAVYLVFAYDAEYVDFFNPRGYVKTGVSREDQVAFEAWATSAGVTAGYGPAYLPRGEYEAALRTGVVDVVATTDRAFAMQVAATSADFTLVDQDGDRIDVGTPGDGDGGSVGTDGPDVFVEEDGDRRIDAGAGDDRMTYAQERSSYSVSLAEDGTVTVAKPGGSTDTLISIEEVTFTDGRLIFDLDSANAAAAYRLYGGAFDRMPDEGGLRYWTNAVDGGTSLRDAAAGFIDSPEFLSLYGADLSNAAFVSALYRNVLGRDGDAGGFAYWSAYLDGGGDRAEVLVQFTQLPEYVALSTADIENGYWVL</sequence>
<dbReference type="RefSeq" id="WP_188914202.1">
    <property type="nucleotide sequence ID" value="NZ_BMMF01000009.1"/>
</dbReference>
<dbReference type="InterPro" id="IPR025282">
    <property type="entry name" value="DUF4214"/>
</dbReference>
<evidence type="ECO:0000313" key="2">
    <source>
        <dbReference type="EMBL" id="GGK42107.1"/>
    </source>
</evidence>
<evidence type="ECO:0000313" key="3">
    <source>
        <dbReference type="Proteomes" id="UP000600449"/>
    </source>
</evidence>